<organism evidence="2 3">
    <name type="scientific">Homarus americanus</name>
    <name type="common">American lobster</name>
    <dbReference type="NCBI Taxonomy" id="6706"/>
    <lineage>
        <taxon>Eukaryota</taxon>
        <taxon>Metazoa</taxon>
        <taxon>Ecdysozoa</taxon>
        <taxon>Arthropoda</taxon>
        <taxon>Crustacea</taxon>
        <taxon>Multicrustacea</taxon>
        <taxon>Malacostraca</taxon>
        <taxon>Eumalacostraca</taxon>
        <taxon>Eucarida</taxon>
        <taxon>Decapoda</taxon>
        <taxon>Pleocyemata</taxon>
        <taxon>Astacidea</taxon>
        <taxon>Nephropoidea</taxon>
        <taxon>Nephropidae</taxon>
        <taxon>Homarus</taxon>
    </lineage>
</organism>
<proteinExistence type="predicted"/>
<dbReference type="Proteomes" id="UP000747542">
    <property type="component" value="Unassembled WGS sequence"/>
</dbReference>
<reference evidence="2" key="1">
    <citation type="journal article" date="2021" name="Sci. Adv.">
        <title>The American lobster genome reveals insights on longevity, neural, and immune adaptations.</title>
        <authorList>
            <person name="Polinski J.M."/>
            <person name="Zimin A.V."/>
            <person name="Clark K.F."/>
            <person name="Kohn A.B."/>
            <person name="Sadowski N."/>
            <person name="Timp W."/>
            <person name="Ptitsyn A."/>
            <person name="Khanna P."/>
            <person name="Romanova D.Y."/>
            <person name="Williams P."/>
            <person name="Greenwood S.J."/>
            <person name="Moroz L.L."/>
            <person name="Walt D.R."/>
            <person name="Bodnar A.G."/>
        </authorList>
    </citation>
    <scope>NUCLEOTIDE SEQUENCE</scope>
    <source>
        <strain evidence="2">GMGI-L3</strain>
    </source>
</reference>
<evidence type="ECO:0000313" key="3">
    <source>
        <dbReference type="Proteomes" id="UP000747542"/>
    </source>
</evidence>
<comment type="caution">
    <text evidence="2">The sequence shown here is derived from an EMBL/GenBank/DDBJ whole genome shotgun (WGS) entry which is preliminary data.</text>
</comment>
<feature type="compositionally biased region" description="Low complexity" evidence="1">
    <location>
        <begin position="10"/>
        <end position="28"/>
    </location>
</feature>
<gene>
    <name evidence="2" type="ORF">Hamer_G009692</name>
</gene>
<sequence length="258" mass="28871">MKRHEPPVSPSSSSSSSSSSSPSRSSSSTLTMMVRWGSSRRHPLPPSDSQDLEDDVTLTEGGGGGGQDDDSLPRSPASTRTDRRFIRTQAYDLETPEDFPQPRLPRVELRRPSCGSGSSGNGGRKNRREQLSLQIECPLHRPDNNKTPSYIKKKQQQKKEANNNPPPCFRFSITKSPDDPVEIPEESTRPPGGSQRPKYEVLPYDPHPKLFREGSFSLRKDYLTAYDAYRTRRSSFGCEYTKDSTYSWEDQGPATPGM</sequence>
<protein>
    <submittedName>
        <fullName evidence="2">Uncharacterized protein</fullName>
    </submittedName>
</protein>
<name>A0A8J5N2Y7_HOMAM</name>
<evidence type="ECO:0000256" key="1">
    <source>
        <dbReference type="SAM" id="MobiDB-lite"/>
    </source>
</evidence>
<evidence type="ECO:0000313" key="2">
    <source>
        <dbReference type="EMBL" id="KAG7172327.1"/>
    </source>
</evidence>
<dbReference type="EMBL" id="JAHLQT010011563">
    <property type="protein sequence ID" value="KAG7172327.1"/>
    <property type="molecule type" value="Genomic_DNA"/>
</dbReference>
<keyword evidence="3" id="KW-1185">Reference proteome</keyword>
<accession>A0A8J5N2Y7</accession>
<feature type="region of interest" description="Disordered" evidence="1">
    <location>
        <begin position="1"/>
        <end position="206"/>
    </location>
</feature>
<dbReference type="AlphaFoldDB" id="A0A8J5N2Y7"/>